<gene>
    <name evidence="1" type="ORF">VP01_697g6</name>
</gene>
<dbReference type="VEuPathDB" id="FungiDB:VP01_697g6"/>
<evidence type="ECO:0000313" key="1">
    <source>
        <dbReference type="EMBL" id="KNZ46767.1"/>
    </source>
</evidence>
<name>A0A0L6UET9_9BASI</name>
<proteinExistence type="predicted"/>
<reference evidence="1 2" key="1">
    <citation type="submission" date="2015-08" db="EMBL/GenBank/DDBJ databases">
        <title>Next Generation Sequencing and Analysis of the Genome of Puccinia sorghi L Schw, the Causal Agent of Maize Common Rust.</title>
        <authorList>
            <person name="Rochi L."/>
            <person name="Burguener G."/>
            <person name="Darino M."/>
            <person name="Turjanski A."/>
            <person name="Kreff E."/>
            <person name="Dieguez M.J."/>
            <person name="Sacco F."/>
        </authorList>
    </citation>
    <scope>NUCLEOTIDE SEQUENCE [LARGE SCALE GENOMIC DNA]</scope>
    <source>
        <strain evidence="1 2">RO10H11247</strain>
    </source>
</reference>
<keyword evidence="2" id="KW-1185">Reference proteome</keyword>
<organism evidence="1 2">
    <name type="scientific">Puccinia sorghi</name>
    <dbReference type="NCBI Taxonomy" id="27349"/>
    <lineage>
        <taxon>Eukaryota</taxon>
        <taxon>Fungi</taxon>
        <taxon>Dikarya</taxon>
        <taxon>Basidiomycota</taxon>
        <taxon>Pucciniomycotina</taxon>
        <taxon>Pucciniomycetes</taxon>
        <taxon>Pucciniales</taxon>
        <taxon>Pucciniaceae</taxon>
        <taxon>Puccinia</taxon>
    </lineage>
</organism>
<sequence length="62" mass="7129">MWIEWKAWSDFFFLYTIPGDKALQQNDLASTVLFGTLTAGRWDANLTQFQEDPNLGESDVKT</sequence>
<dbReference type="EMBL" id="LAVV01012360">
    <property type="protein sequence ID" value="KNZ46767.1"/>
    <property type="molecule type" value="Genomic_DNA"/>
</dbReference>
<dbReference type="AlphaFoldDB" id="A0A0L6UET9"/>
<evidence type="ECO:0000313" key="2">
    <source>
        <dbReference type="Proteomes" id="UP000037035"/>
    </source>
</evidence>
<comment type="caution">
    <text evidence="1">The sequence shown here is derived from an EMBL/GenBank/DDBJ whole genome shotgun (WGS) entry which is preliminary data.</text>
</comment>
<protein>
    <submittedName>
        <fullName evidence="1">Uncharacterized protein</fullName>
    </submittedName>
</protein>
<accession>A0A0L6UET9</accession>
<dbReference type="Proteomes" id="UP000037035">
    <property type="component" value="Unassembled WGS sequence"/>
</dbReference>